<reference evidence="3 4" key="1">
    <citation type="journal article" date="2011" name="Stand. Genomic Sci.">
        <title>Complete genome sequence of the filamentous gliding predatory bacterium Herpetosiphon aurantiacus type strain (114-95(T)).</title>
        <authorList>
            <person name="Kiss H."/>
            <person name="Nett M."/>
            <person name="Domin N."/>
            <person name="Martin K."/>
            <person name="Maresca J.A."/>
            <person name="Copeland A."/>
            <person name="Lapidus A."/>
            <person name="Lucas S."/>
            <person name="Berry K.W."/>
            <person name="Glavina Del Rio T."/>
            <person name="Dalin E."/>
            <person name="Tice H."/>
            <person name="Pitluck S."/>
            <person name="Richardson P."/>
            <person name="Bruce D."/>
            <person name="Goodwin L."/>
            <person name="Han C."/>
            <person name="Detter J.C."/>
            <person name="Schmutz J."/>
            <person name="Brettin T."/>
            <person name="Land M."/>
            <person name="Hauser L."/>
            <person name="Kyrpides N.C."/>
            <person name="Ivanova N."/>
            <person name="Goker M."/>
            <person name="Woyke T."/>
            <person name="Klenk H.P."/>
            <person name="Bryant D.A."/>
        </authorList>
    </citation>
    <scope>NUCLEOTIDE SEQUENCE [LARGE SCALE GENOMIC DNA]</scope>
    <source>
        <strain evidence="4">ATCC 23779 / DSM 785 / 114-95</strain>
    </source>
</reference>
<name>A9B7G6_HERA2</name>
<evidence type="ECO:0000313" key="4">
    <source>
        <dbReference type="Proteomes" id="UP000000787"/>
    </source>
</evidence>
<dbReference type="GO" id="GO:0005525">
    <property type="term" value="F:GTP binding"/>
    <property type="evidence" value="ECO:0007669"/>
    <property type="project" value="UniProtKB-KW"/>
</dbReference>
<evidence type="ECO:0000313" key="3">
    <source>
        <dbReference type="EMBL" id="ABX02939.1"/>
    </source>
</evidence>
<proteinExistence type="predicted"/>
<dbReference type="InterPro" id="IPR009001">
    <property type="entry name" value="Transl_elong_EF1A/Init_IF2_C"/>
</dbReference>
<dbReference type="Gene3D" id="2.40.30.10">
    <property type="entry name" value="Translation factors"/>
    <property type="match status" value="1"/>
</dbReference>
<protein>
    <submittedName>
        <fullName evidence="3">Uncharacterized protein</fullName>
    </submittedName>
</protein>
<keyword evidence="1" id="KW-0547">Nucleotide-binding</keyword>
<dbReference type="HOGENOM" id="CLU_851982_0_0_0"/>
<sequence>MSTNIDHHIGVEITFDQNPSRTHFAHYYYRAELYYGVDDKQAWCFTMLLDEDRHVMPGETVQACLWFLSPQYQLGQLTVGTPFWLRSAQRLDGTGHVTQITNLEQAVRAKSKYDLPVEVTFLAMPANNPSQVYSLFYGKHLNEYDLHNGYIKLAAGHTSIATKPKHIPVPFEITAITLNQSEINNQPWFTEQHQWMITENYASNATFPTINNPILAKGQGIQLLEHKGRSFIANLTIAAKQLEQFQKATHMHYGFIYGRLFEGENYELNGTERLLILEEGQTVTIGQPVRGHLDLHGIKEHIKALPRGSKFVLRIADQTIAKGRVV</sequence>
<accession>A9B7G6</accession>
<keyword evidence="4" id="KW-1185">Reference proteome</keyword>
<evidence type="ECO:0000256" key="1">
    <source>
        <dbReference type="ARBA" id="ARBA00022741"/>
    </source>
</evidence>
<dbReference type="SUPFAM" id="SSF50465">
    <property type="entry name" value="EF-Tu/eEF-1alpha/eIF2-gamma C-terminal domain"/>
    <property type="match status" value="1"/>
</dbReference>
<organism evidence="3 4">
    <name type="scientific">Herpetosiphon aurantiacus (strain ATCC 23779 / DSM 785 / 114-95)</name>
    <dbReference type="NCBI Taxonomy" id="316274"/>
    <lineage>
        <taxon>Bacteria</taxon>
        <taxon>Bacillati</taxon>
        <taxon>Chloroflexota</taxon>
        <taxon>Chloroflexia</taxon>
        <taxon>Herpetosiphonales</taxon>
        <taxon>Herpetosiphonaceae</taxon>
        <taxon>Herpetosiphon</taxon>
    </lineage>
</organism>
<keyword evidence="2" id="KW-0342">GTP-binding</keyword>
<dbReference type="AlphaFoldDB" id="A9B7G6"/>
<dbReference type="BioCyc" id="HAUR316274:GHYA-290-MONOMER"/>
<dbReference type="Proteomes" id="UP000000787">
    <property type="component" value="Chromosome"/>
</dbReference>
<dbReference type="InParanoid" id="A9B7G6"/>
<gene>
    <name evidence="3" type="ordered locus">Haur_0287</name>
</gene>
<dbReference type="EMBL" id="CP000875">
    <property type="protein sequence ID" value="ABX02939.1"/>
    <property type="molecule type" value="Genomic_DNA"/>
</dbReference>
<evidence type="ECO:0000256" key="2">
    <source>
        <dbReference type="ARBA" id="ARBA00023134"/>
    </source>
</evidence>
<dbReference type="KEGG" id="hau:Haur_0287"/>